<dbReference type="PANTHER" id="PTHR45290">
    <property type="entry name" value="OS03G0300300 PROTEIN"/>
    <property type="match status" value="1"/>
</dbReference>
<keyword evidence="3" id="KW-1185">Reference proteome</keyword>
<dbReference type="EMBL" id="JABCRI010000009">
    <property type="protein sequence ID" value="KAF8400687.1"/>
    <property type="molecule type" value="Genomic_DNA"/>
</dbReference>
<evidence type="ECO:0000313" key="3">
    <source>
        <dbReference type="Proteomes" id="UP000655225"/>
    </source>
</evidence>
<name>A0A834ZEB0_TETSI</name>
<feature type="compositionally biased region" description="Acidic residues" evidence="1">
    <location>
        <begin position="51"/>
        <end position="70"/>
    </location>
</feature>
<protein>
    <submittedName>
        <fullName evidence="2">Uncharacterized protein</fullName>
    </submittedName>
</protein>
<dbReference type="OrthoDB" id="30195at2759"/>
<gene>
    <name evidence="2" type="ORF">HHK36_013987</name>
</gene>
<sequence length="98" mass="10981">MGLSSFMQLINSRVSTFQSALQLSSCLDYLYAGISDDMTDENSTITPIIYEDNDGSDEEESEDAMETDQETEEELEATEFFNDFEGSYSLGVCRKKNG</sequence>
<proteinExistence type="predicted"/>
<evidence type="ECO:0000256" key="1">
    <source>
        <dbReference type="SAM" id="MobiDB-lite"/>
    </source>
</evidence>
<organism evidence="2 3">
    <name type="scientific">Tetracentron sinense</name>
    <name type="common">Spur-leaf</name>
    <dbReference type="NCBI Taxonomy" id="13715"/>
    <lineage>
        <taxon>Eukaryota</taxon>
        <taxon>Viridiplantae</taxon>
        <taxon>Streptophyta</taxon>
        <taxon>Embryophyta</taxon>
        <taxon>Tracheophyta</taxon>
        <taxon>Spermatophyta</taxon>
        <taxon>Magnoliopsida</taxon>
        <taxon>Trochodendrales</taxon>
        <taxon>Trochodendraceae</taxon>
        <taxon>Tetracentron</taxon>
    </lineage>
</organism>
<evidence type="ECO:0000313" key="2">
    <source>
        <dbReference type="EMBL" id="KAF8400687.1"/>
    </source>
</evidence>
<dbReference type="PANTHER" id="PTHR45290:SF3">
    <property type="entry name" value="OS01G0649000 PROTEIN"/>
    <property type="match status" value="1"/>
</dbReference>
<dbReference type="AlphaFoldDB" id="A0A834ZEB0"/>
<comment type="caution">
    <text evidence="2">The sequence shown here is derived from an EMBL/GenBank/DDBJ whole genome shotgun (WGS) entry which is preliminary data.</text>
</comment>
<reference evidence="2 3" key="1">
    <citation type="submission" date="2020-04" db="EMBL/GenBank/DDBJ databases">
        <title>Plant Genome Project.</title>
        <authorList>
            <person name="Zhang R.-G."/>
        </authorList>
    </citation>
    <scope>NUCLEOTIDE SEQUENCE [LARGE SCALE GENOMIC DNA]</scope>
    <source>
        <strain evidence="2">YNK0</strain>
        <tissue evidence="2">Leaf</tissue>
    </source>
</reference>
<feature type="region of interest" description="Disordered" evidence="1">
    <location>
        <begin position="48"/>
        <end position="70"/>
    </location>
</feature>
<accession>A0A834ZEB0</accession>
<dbReference type="Proteomes" id="UP000655225">
    <property type="component" value="Unassembled WGS sequence"/>
</dbReference>